<comment type="caution">
    <text evidence="9">The sequence shown here is derived from an EMBL/GenBank/DDBJ whole genome shotgun (WGS) entry which is preliminary data.</text>
</comment>
<dbReference type="PROSITE" id="PS50893">
    <property type="entry name" value="ABC_TRANSPORTER_2"/>
    <property type="match status" value="1"/>
</dbReference>
<evidence type="ECO:0000256" key="6">
    <source>
        <dbReference type="ARBA" id="ARBA00022840"/>
    </source>
</evidence>
<proteinExistence type="inferred from homology"/>
<evidence type="ECO:0000256" key="1">
    <source>
        <dbReference type="ARBA" id="ARBA00004202"/>
    </source>
</evidence>
<evidence type="ECO:0000256" key="7">
    <source>
        <dbReference type="ARBA" id="ARBA00023136"/>
    </source>
</evidence>
<keyword evidence="4" id="KW-1003">Cell membrane</keyword>
<dbReference type="PROSITE" id="PS00211">
    <property type="entry name" value="ABC_TRANSPORTER_1"/>
    <property type="match status" value="1"/>
</dbReference>
<keyword evidence="3" id="KW-0813">Transport</keyword>
<dbReference type="SMART" id="SM00382">
    <property type="entry name" value="AAA"/>
    <property type="match status" value="1"/>
</dbReference>
<comment type="similarity">
    <text evidence="2">Belongs to the ABC transporter superfamily.</text>
</comment>
<evidence type="ECO:0000313" key="9">
    <source>
        <dbReference type="EMBL" id="KAB2585560.1"/>
    </source>
</evidence>
<dbReference type="InterPro" id="IPR013563">
    <property type="entry name" value="Oligopep_ABC_C"/>
</dbReference>
<protein>
    <recommendedName>
        <fullName evidence="8">ABC transporter domain-containing protein</fullName>
    </recommendedName>
</protein>
<evidence type="ECO:0000256" key="5">
    <source>
        <dbReference type="ARBA" id="ARBA00022741"/>
    </source>
</evidence>
<dbReference type="InterPro" id="IPR050388">
    <property type="entry name" value="ABC_Ni/Peptide_Import"/>
</dbReference>
<dbReference type="GO" id="GO:0005886">
    <property type="term" value="C:plasma membrane"/>
    <property type="evidence" value="ECO:0007669"/>
    <property type="project" value="UniProtKB-SubCell"/>
</dbReference>
<dbReference type="Pfam" id="PF08352">
    <property type="entry name" value="oligo_HPY"/>
    <property type="match status" value="1"/>
</dbReference>
<organism evidence="9 10">
    <name type="scientific">Rhodococcus erythropolis</name>
    <name type="common">Arthrobacter picolinophilus</name>
    <dbReference type="NCBI Taxonomy" id="1833"/>
    <lineage>
        <taxon>Bacteria</taxon>
        <taxon>Bacillati</taxon>
        <taxon>Actinomycetota</taxon>
        <taxon>Actinomycetes</taxon>
        <taxon>Mycobacteriales</taxon>
        <taxon>Nocardiaceae</taxon>
        <taxon>Rhodococcus</taxon>
        <taxon>Rhodococcus erythropolis group</taxon>
    </lineage>
</organism>
<evidence type="ECO:0000259" key="8">
    <source>
        <dbReference type="PROSITE" id="PS50893"/>
    </source>
</evidence>
<dbReference type="EMBL" id="MRBO01000310">
    <property type="protein sequence ID" value="KAB2585560.1"/>
    <property type="molecule type" value="Genomic_DNA"/>
</dbReference>
<dbReference type="PANTHER" id="PTHR43297:SF2">
    <property type="entry name" value="DIPEPTIDE TRANSPORT ATP-BINDING PROTEIN DPPD"/>
    <property type="match status" value="1"/>
</dbReference>
<evidence type="ECO:0000256" key="3">
    <source>
        <dbReference type="ARBA" id="ARBA00022448"/>
    </source>
</evidence>
<dbReference type="CDD" id="cd03257">
    <property type="entry name" value="ABC_NikE_OppD_transporters"/>
    <property type="match status" value="1"/>
</dbReference>
<evidence type="ECO:0000256" key="2">
    <source>
        <dbReference type="ARBA" id="ARBA00005417"/>
    </source>
</evidence>
<dbReference type="InterPro" id="IPR003439">
    <property type="entry name" value="ABC_transporter-like_ATP-bd"/>
</dbReference>
<dbReference type="Proteomes" id="UP000325576">
    <property type="component" value="Unassembled WGS sequence"/>
</dbReference>
<dbReference type="InterPro" id="IPR017871">
    <property type="entry name" value="ABC_transporter-like_CS"/>
</dbReference>
<dbReference type="RefSeq" id="WP_069147090.1">
    <property type="nucleotide sequence ID" value="NZ_JBHTSI010000001.1"/>
</dbReference>
<keyword evidence="7" id="KW-0472">Membrane</keyword>
<dbReference type="InterPro" id="IPR027417">
    <property type="entry name" value="P-loop_NTPase"/>
</dbReference>
<keyword evidence="6" id="KW-0067">ATP-binding</keyword>
<dbReference type="Gene3D" id="3.40.50.300">
    <property type="entry name" value="P-loop containing nucleotide triphosphate hydrolases"/>
    <property type="match status" value="1"/>
</dbReference>
<keyword evidence="5" id="KW-0547">Nucleotide-binding</keyword>
<evidence type="ECO:0000256" key="4">
    <source>
        <dbReference type="ARBA" id="ARBA00022475"/>
    </source>
</evidence>
<evidence type="ECO:0000313" key="10">
    <source>
        <dbReference type="Proteomes" id="UP000325576"/>
    </source>
</evidence>
<dbReference type="NCBIfam" id="TIGR01727">
    <property type="entry name" value="oligo_HPY"/>
    <property type="match status" value="1"/>
</dbReference>
<name>A0A5N5E825_RHOER</name>
<dbReference type="SUPFAM" id="SSF52540">
    <property type="entry name" value="P-loop containing nucleoside triphosphate hydrolases"/>
    <property type="match status" value="1"/>
</dbReference>
<accession>A0A5N5E825</accession>
<dbReference type="GO" id="GO:0005524">
    <property type="term" value="F:ATP binding"/>
    <property type="evidence" value="ECO:0007669"/>
    <property type="project" value="UniProtKB-KW"/>
</dbReference>
<sequence>MTKPLLSITDLHVALSDNPALRPVDGVSFHIDSGESVALVGESGCGKSVTSYSVLGLLEGSLAAHGEMVFDGRRFDMSDRGALAPLRGTDIAMIPQDPGTSLNPVVSIERQLGDLVRIHHKLSKRVAAKRVRELLARVGIPAPDRVAGAFPFELSGGMRQRVLIAMALACEPTMLIADEPTTALDTTVQAQIMDLLQSLIADEGMSMMFISHDLGLVSQHCNRAYVMYAGKIVESGSVDNVLREPEHPYTHALVDCLESMNSGARRLKTVRGIVPALPDRKHGCHFAPRCDRAGDECLSISPELERSGHSLAACLHPMTGSHQHVSASEVAR</sequence>
<comment type="subcellular location">
    <subcellularLocation>
        <location evidence="1">Cell membrane</location>
        <topology evidence="1">Peripheral membrane protein</topology>
    </subcellularLocation>
</comment>
<dbReference type="InterPro" id="IPR003593">
    <property type="entry name" value="AAA+_ATPase"/>
</dbReference>
<dbReference type="GO" id="GO:0016887">
    <property type="term" value="F:ATP hydrolysis activity"/>
    <property type="evidence" value="ECO:0007669"/>
    <property type="project" value="InterPro"/>
</dbReference>
<dbReference type="AlphaFoldDB" id="A0A5N5E825"/>
<reference evidence="9 10" key="1">
    <citation type="journal article" date="2017" name="Poromechanics V (2013)">
        <title>Genomic Characterization of the Arsenic-Tolerant Actinobacterium, &lt;i&gt;Rhodococcus erythropolis&lt;/i&gt; S43.</title>
        <authorList>
            <person name="Retamal-Morales G."/>
            <person name="Mehnert M."/>
            <person name="Schwabe R."/>
            <person name="Tischler D."/>
            <person name="Schloemann M."/>
            <person name="Levican G.J."/>
        </authorList>
    </citation>
    <scope>NUCLEOTIDE SEQUENCE [LARGE SCALE GENOMIC DNA]</scope>
    <source>
        <strain evidence="9 10">S43</strain>
    </source>
</reference>
<feature type="domain" description="ABC transporter" evidence="8">
    <location>
        <begin position="6"/>
        <end position="254"/>
    </location>
</feature>
<dbReference type="GO" id="GO:0015833">
    <property type="term" value="P:peptide transport"/>
    <property type="evidence" value="ECO:0007669"/>
    <property type="project" value="InterPro"/>
</dbReference>
<dbReference type="PANTHER" id="PTHR43297">
    <property type="entry name" value="OLIGOPEPTIDE TRANSPORT ATP-BINDING PROTEIN APPD"/>
    <property type="match status" value="1"/>
</dbReference>
<dbReference type="Pfam" id="PF00005">
    <property type="entry name" value="ABC_tran"/>
    <property type="match status" value="1"/>
</dbReference>
<gene>
    <name evidence="9" type="ORF">BS297_09780</name>
</gene>
<dbReference type="FunFam" id="3.40.50.300:FF:000016">
    <property type="entry name" value="Oligopeptide ABC transporter ATP-binding component"/>
    <property type="match status" value="1"/>
</dbReference>